<comment type="caution">
    <text evidence="2">The sequence shown here is derived from an EMBL/GenBank/DDBJ whole genome shotgun (WGS) entry which is preliminary data.</text>
</comment>
<dbReference type="EMBL" id="DRLI01000071">
    <property type="protein sequence ID" value="HHM01750.1"/>
    <property type="molecule type" value="Genomic_DNA"/>
</dbReference>
<dbReference type="AlphaFoldDB" id="A0A7V5VEH2"/>
<evidence type="ECO:0000313" key="2">
    <source>
        <dbReference type="EMBL" id="HHM01750.1"/>
    </source>
</evidence>
<dbReference type="GO" id="GO:0016757">
    <property type="term" value="F:glycosyltransferase activity"/>
    <property type="evidence" value="ECO:0007669"/>
    <property type="project" value="InterPro"/>
</dbReference>
<dbReference type="PANTHER" id="PTHR12526:SF630">
    <property type="entry name" value="GLYCOSYLTRANSFERASE"/>
    <property type="match status" value="1"/>
</dbReference>
<feature type="domain" description="Glycosyl transferase family 1" evidence="1">
    <location>
        <begin position="221"/>
        <end position="377"/>
    </location>
</feature>
<protein>
    <submittedName>
        <fullName evidence="2">Glycosyltransferase</fullName>
    </submittedName>
</protein>
<proteinExistence type="predicted"/>
<reference evidence="2" key="1">
    <citation type="journal article" date="2020" name="mSystems">
        <title>Genome- and Community-Level Interaction Insights into Carbon Utilization and Element Cycling Functions of Hydrothermarchaeota in Hydrothermal Sediment.</title>
        <authorList>
            <person name="Zhou Z."/>
            <person name="Liu Y."/>
            <person name="Xu W."/>
            <person name="Pan J."/>
            <person name="Luo Z.H."/>
            <person name="Li M."/>
        </authorList>
    </citation>
    <scope>NUCLEOTIDE SEQUENCE [LARGE SCALE GENOMIC DNA]</scope>
    <source>
        <strain evidence="2">HyVt-460</strain>
    </source>
</reference>
<dbReference type="Pfam" id="PF00534">
    <property type="entry name" value="Glycos_transf_1"/>
    <property type="match status" value="1"/>
</dbReference>
<dbReference type="PANTHER" id="PTHR12526">
    <property type="entry name" value="GLYCOSYLTRANSFERASE"/>
    <property type="match status" value="1"/>
</dbReference>
<gene>
    <name evidence="2" type="ORF">ENJ15_01965</name>
</gene>
<dbReference type="Gene3D" id="3.40.50.2000">
    <property type="entry name" value="Glycogen Phosphorylase B"/>
    <property type="match status" value="2"/>
</dbReference>
<dbReference type="Proteomes" id="UP000885771">
    <property type="component" value="Unassembled WGS sequence"/>
</dbReference>
<dbReference type="SUPFAM" id="SSF53756">
    <property type="entry name" value="UDP-Glycosyltransferase/glycogen phosphorylase"/>
    <property type="match status" value="1"/>
</dbReference>
<sequence length="404" mass="45772">MRISLWVPNLIVPLETYMITQIRDLCDQGHELRIIAFGRLKGMPLYRDENYPVFEQALNIAPPTNDLKKAWAMLMGFFKSRHKKKLLNSLNGKRFGRLTHKFYLSWYLMALEAHDSFGEDLILCHFGHIGNVAAGLHKLGCLKTRFATFFHGFDFHRLVPRYGAAFYKLLRESGFPVFAASSHLKSGLRDIGFTEESTFVHNMALNPLFFNPPPPEDKHWRPRPLKLITVARLEKIKGLHLAIRALALLHKEGVAFEYAIIGDGAEKEALKSLAREEGLSGSVRFLGALTSPKIKRHLDHSHLFLLPSIIDEGGNPLVLQEALARGLLAIGSKRGGIPELIGECGWLMDDETPGALLKAIKAYLETPAEERARRQRDGQRKIRESFDIRALNRDLLRICLRFPA</sequence>
<organism evidence="2">
    <name type="scientific">Caldithrix abyssi</name>
    <dbReference type="NCBI Taxonomy" id="187145"/>
    <lineage>
        <taxon>Bacteria</taxon>
        <taxon>Pseudomonadati</taxon>
        <taxon>Calditrichota</taxon>
        <taxon>Calditrichia</taxon>
        <taxon>Calditrichales</taxon>
        <taxon>Calditrichaceae</taxon>
        <taxon>Caldithrix</taxon>
    </lineage>
</organism>
<accession>A0A7V5VEH2</accession>
<dbReference type="InterPro" id="IPR001296">
    <property type="entry name" value="Glyco_trans_1"/>
</dbReference>
<name>A0A7V5VEH2_CALAY</name>
<evidence type="ECO:0000259" key="1">
    <source>
        <dbReference type="Pfam" id="PF00534"/>
    </source>
</evidence>